<protein>
    <submittedName>
        <fullName evidence="1">Uncharacterized protein</fullName>
    </submittedName>
</protein>
<sequence>MYIFLNCRNLWNFGSNSAVSSTGKTGSKEMHCPVSDIDETVSKSCSNHYVNQVKCSQAKLASIKRNTAL</sequence>
<organism evidence="1">
    <name type="scientific">Rhizophora mucronata</name>
    <name type="common">Asiatic mangrove</name>
    <dbReference type="NCBI Taxonomy" id="61149"/>
    <lineage>
        <taxon>Eukaryota</taxon>
        <taxon>Viridiplantae</taxon>
        <taxon>Streptophyta</taxon>
        <taxon>Embryophyta</taxon>
        <taxon>Tracheophyta</taxon>
        <taxon>Spermatophyta</taxon>
        <taxon>Magnoliopsida</taxon>
        <taxon>eudicotyledons</taxon>
        <taxon>Gunneridae</taxon>
        <taxon>Pentapetalae</taxon>
        <taxon>rosids</taxon>
        <taxon>fabids</taxon>
        <taxon>Malpighiales</taxon>
        <taxon>Rhizophoraceae</taxon>
        <taxon>Rhizophora</taxon>
    </lineage>
</organism>
<evidence type="ECO:0000313" key="1">
    <source>
        <dbReference type="EMBL" id="MBW99917.1"/>
    </source>
</evidence>
<reference evidence="1" key="1">
    <citation type="submission" date="2018-02" db="EMBL/GenBank/DDBJ databases">
        <title>Rhizophora mucronata_Transcriptome.</title>
        <authorList>
            <person name="Meera S.P."/>
            <person name="Sreeshan A."/>
            <person name="Augustine A."/>
        </authorList>
    </citation>
    <scope>NUCLEOTIDE SEQUENCE</scope>
    <source>
        <tissue evidence="1">Leaf</tissue>
    </source>
</reference>
<accession>A0A2P2K2I8</accession>
<name>A0A2P2K2I8_RHIMU</name>
<dbReference type="EMBL" id="GGEC01019434">
    <property type="protein sequence ID" value="MBW99917.1"/>
    <property type="molecule type" value="Transcribed_RNA"/>
</dbReference>
<dbReference type="AlphaFoldDB" id="A0A2P2K2I8"/>
<proteinExistence type="predicted"/>